<dbReference type="SUPFAM" id="SSF56219">
    <property type="entry name" value="DNase I-like"/>
    <property type="match status" value="1"/>
</dbReference>
<dbReference type="EMBL" id="CP031217">
    <property type="protein sequence ID" value="AXH11443.1"/>
    <property type="molecule type" value="Genomic_DNA"/>
</dbReference>
<dbReference type="KEGG" id="hbv:ABIV_0422"/>
<dbReference type="GO" id="GO:0016020">
    <property type="term" value="C:membrane"/>
    <property type="evidence" value="ECO:0007669"/>
    <property type="project" value="GOC"/>
</dbReference>
<dbReference type="Proteomes" id="UP000253850">
    <property type="component" value="Chromosome"/>
</dbReference>
<evidence type="ECO:0000259" key="1">
    <source>
        <dbReference type="Pfam" id="PF03372"/>
    </source>
</evidence>
<dbReference type="Proteomes" id="UP000289193">
    <property type="component" value="Unassembled WGS sequence"/>
</dbReference>
<dbReference type="PANTHER" id="PTHR14859:SF15">
    <property type="entry name" value="ENDONUCLEASE_EXONUCLEASE_PHOSPHATASE DOMAIN-CONTAINING PROTEIN"/>
    <property type="match status" value="1"/>
</dbReference>
<name>A0AAX2A9K8_9BACT</name>
<keyword evidence="3" id="KW-0378">Hydrolase</keyword>
<dbReference type="Pfam" id="PF03372">
    <property type="entry name" value="Exo_endo_phos"/>
    <property type="match status" value="1"/>
</dbReference>
<sequence length="333" mass="39524">MTLRFATFNLFQFCAPPYSYYTKKEKFSNKEWNEKILWIKNQIEELNCDVIGFQEVFSKEVLEELVKELGFKYFITVDDAKISKTHPNIYTTTTLALASKYPIKKVSQVKANGYSLKKYNFKGTFRFSRVPIKALIEFPNNLEITVYVNHFKSNRLNEFEYIFTEKDTLKIKKEKVKDALEKDYSPALKQRLCETSSLYYDFKRTKTPIICLCDLNDKEYSLSIDALTNRAYHEELDKNFNLLHDAYYLYDKKVYNPHPEQKEIKRTPTSYYQSYGNVIDYIFVSKEFDKRYKNHLGKINSYEVFDKHLQENRDGSLNKSDHAPVVCELLLKD</sequence>
<keyword evidence="5" id="KW-1185">Reference proteome</keyword>
<evidence type="ECO:0000313" key="2">
    <source>
        <dbReference type="EMBL" id="AXH11443.1"/>
    </source>
</evidence>
<keyword evidence="3" id="KW-0540">Nuclease</keyword>
<dbReference type="GO" id="GO:0004519">
    <property type="term" value="F:endonuclease activity"/>
    <property type="evidence" value="ECO:0007669"/>
    <property type="project" value="UniProtKB-KW"/>
</dbReference>
<evidence type="ECO:0000313" key="4">
    <source>
        <dbReference type="Proteomes" id="UP000253850"/>
    </source>
</evidence>
<protein>
    <submittedName>
        <fullName evidence="2 3">Endonuclease</fullName>
    </submittedName>
</protein>
<dbReference type="InterPro" id="IPR005135">
    <property type="entry name" value="Endo/exonuclease/phosphatase"/>
</dbReference>
<dbReference type="EMBL" id="PDKM01000006">
    <property type="protein sequence ID" value="RXK09371.1"/>
    <property type="molecule type" value="Genomic_DNA"/>
</dbReference>
<evidence type="ECO:0000313" key="5">
    <source>
        <dbReference type="Proteomes" id="UP000289193"/>
    </source>
</evidence>
<gene>
    <name evidence="2" type="ORF">ABIV_0422</name>
    <name evidence="3" type="ORF">CRV05_10610</name>
</gene>
<organism evidence="3 5">
    <name type="scientific">Halarcobacter bivalviorum</name>
    <dbReference type="NCBI Taxonomy" id="663364"/>
    <lineage>
        <taxon>Bacteria</taxon>
        <taxon>Pseudomonadati</taxon>
        <taxon>Campylobacterota</taxon>
        <taxon>Epsilonproteobacteria</taxon>
        <taxon>Campylobacterales</taxon>
        <taxon>Arcobacteraceae</taxon>
        <taxon>Halarcobacter</taxon>
    </lineage>
</organism>
<keyword evidence="3" id="KW-0255">Endonuclease</keyword>
<reference evidence="3 5" key="1">
    <citation type="submission" date="2017-10" db="EMBL/GenBank/DDBJ databases">
        <title>Genomics of the genus Arcobacter.</title>
        <authorList>
            <person name="Perez-Cataluna A."/>
            <person name="Figueras M.J."/>
        </authorList>
    </citation>
    <scope>NUCLEOTIDE SEQUENCE [LARGE SCALE GENOMIC DNA]</scope>
    <source>
        <strain evidence="3 5">CECT 7835</strain>
    </source>
</reference>
<dbReference type="AlphaFoldDB" id="A0AAX2A9K8"/>
<dbReference type="GO" id="GO:0006506">
    <property type="term" value="P:GPI anchor biosynthetic process"/>
    <property type="evidence" value="ECO:0007669"/>
    <property type="project" value="TreeGrafter"/>
</dbReference>
<feature type="domain" description="Endonuclease/exonuclease/phosphatase" evidence="1">
    <location>
        <begin position="7"/>
        <end position="288"/>
    </location>
</feature>
<evidence type="ECO:0000313" key="3">
    <source>
        <dbReference type="EMBL" id="RXK09371.1"/>
    </source>
</evidence>
<proteinExistence type="predicted"/>
<reference evidence="2 4" key="2">
    <citation type="submission" date="2018-07" db="EMBL/GenBank/DDBJ databases">
        <title>Complete genome of the Arcobacter bivalviorum type strain LMG 26154.</title>
        <authorList>
            <person name="Miller W.G."/>
            <person name="Yee E."/>
            <person name="Bono J.L."/>
        </authorList>
    </citation>
    <scope>NUCLEOTIDE SEQUENCE [LARGE SCALE GENOMIC DNA]</scope>
    <source>
        <strain evidence="2 4">LMG 26154</strain>
    </source>
</reference>
<dbReference type="PANTHER" id="PTHR14859">
    <property type="entry name" value="CALCOFLUOR WHITE HYPERSENSITIVE PROTEIN PRECURSOR"/>
    <property type="match status" value="1"/>
</dbReference>
<dbReference type="InterPro" id="IPR051916">
    <property type="entry name" value="GPI-anchor_lipid_remodeler"/>
</dbReference>
<accession>A0AAX2A9K8</accession>
<dbReference type="Gene3D" id="3.60.10.10">
    <property type="entry name" value="Endonuclease/exonuclease/phosphatase"/>
    <property type="match status" value="1"/>
</dbReference>
<dbReference type="InterPro" id="IPR036691">
    <property type="entry name" value="Endo/exonu/phosph_ase_sf"/>
</dbReference>
<dbReference type="RefSeq" id="WP_114838320.1">
    <property type="nucleotide sequence ID" value="NZ_CP031217.1"/>
</dbReference>